<reference evidence="1" key="2">
    <citation type="submission" date="2022-01" db="EMBL/GenBank/DDBJ databases">
        <authorList>
            <person name="Yamashiro T."/>
            <person name="Shiraishi A."/>
            <person name="Satake H."/>
            <person name="Nakayama K."/>
        </authorList>
    </citation>
    <scope>NUCLEOTIDE SEQUENCE</scope>
</reference>
<reference evidence="1" key="1">
    <citation type="journal article" date="2022" name="Int. J. Mol. Sci.">
        <title>Draft Genome of Tanacetum Coccineum: Genomic Comparison of Closely Related Tanacetum-Family Plants.</title>
        <authorList>
            <person name="Yamashiro T."/>
            <person name="Shiraishi A."/>
            <person name="Nakayama K."/>
            <person name="Satake H."/>
        </authorList>
    </citation>
    <scope>NUCLEOTIDE SEQUENCE</scope>
</reference>
<gene>
    <name evidence="1" type="ORF">Tco_0839347</name>
</gene>
<evidence type="ECO:0000313" key="1">
    <source>
        <dbReference type="EMBL" id="GJT04885.1"/>
    </source>
</evidence>
<protein>
    <recommendedName>
        <fullName evidence="3">Retrotransposon gag domain-containing protein</fullName>
    </recommendedName>
</protein>
<keyword evidence="2" id="KW-1185">Reference proteome</keyword>
<dbReference type="Proteomes" id="UP001151760">
    <property type="component" value="Unassembled WGS sequence"/>
</dbReference>
<accession>A0ABQ5AQC8</accession>
<comment type="caution">
    <text evidence="1">The sequence shown here is derived from an EMBL/GenBank/DDBJ whole genome shotgun (WGS) entry which is preliminary data.</text>
</comment>
<name>A0ABQ5AQC8_9ASTR</name>
<proteinExistence type="predicted"/>
<dbReference type="EMBL" id="BQNB010012543">
    <property type="protein sequence ID" value="GJT04885.1"/>
    <property type="molecule type" value="Genomic_DNA"/>
</dbReference>
<feature type="non-terminal residue" evidence="1">
    <location>
        <position position="1"/>
    </location>
</feature>
<evidence type="ECO:0000313" key="2">
    <source>
        <dbReference type="Proteomes" id="UP001151760"/>
    </source>
</evidence>
<evidence type="ECO:0008006" key="3">
    <source>
        <dbReference type="Google" id="ProtNLM"/>
    </source>
</evidence>
<organism evidence="1 2">
    <name type="scientific">Tanacetum coccineum</name>
    <dbReference type="NCBI Taxonomy" id="301880"/>
    <lineage>
        <taxon>Eukaryota</taxon>
        <taxon>Viridiplantae</taxon>
        <taxon>Streptophyta</taxon>
        <taxon>Embryophyta</taxon>
        <taxon>Tracheophyta</taxon>
        <taxon>Spermatophyta</taxon>
        <taxon>Magnoliopsida</taxon>
        <taxon>eudicotyledons</taxon>
        <taxon>Gunneridae</taxon>
        <taxon>Pentapetalae</taxon>
        <taxon>asterids</taxon>
        <taxon>campanulids</taxon>
        <taxon>Asterales</taxon>
        <taxon>Asteraceae</taxon>
        <taxon>Asteroideae</taxon>
        <taxon>Anthemideae</taxon>
        <taxon>Anthemidinae</taxon>
        <taxon>Tanacetum</taxon>
    </lineage>
</organism>
<sequence length="201" mass="23430">GEKFPISWDPDPIGDGDWEVNRFPEGGWDGMGRMRALEQETRDLDMENKHIKVLKSSYGVTTPQELHDVYISTLTMEQYLALIQDNIRLGVIKPEIGNDVEFEINSQFMKELRRNLFTGIDDEDAHEHVRRVLEIAYLFLNHGVTHDVKMLRVFPITLTRATSIWEKRLTPGVIITWDLLEKAFIEQYCPPFKTARKLEEI</sequence>